<dbReference type="PROSITE" id="PS51419">
    <property type="entry name" value="RAB"/>
    <property type="match status" value="1"/>
</dbReference>
<dbReference type="SMART" id="SM00174">
    <property type="entry name" value="RHO"/>
    <property type="match status" value="1"/>
</dbReference>
<proteinExistence type="evidence at transcript level"/>
<dbReference type="AlphaFoldDB" id="E1CB00"/>
<dbReference type="PROSITE" id="PS51421">
    <property type="entry name" value="RAS"/>
    <property type="match status" value="1"/>
</dbReference>
<accession>E1CB00</accession>
<dbReference type="Gene3D" id="3.40.50.300">
    <property type="entry name" value="P-loop containing nucleotide triphosphate hydrolases"/>
    <property type="match status" value="1"/>
</dbReference>
<dbReference type="EMBL" id="AB365910">
    <property type="protein sequence ID" value="BAJ21290.1"/>
    <property type="molecule type" value="mRNA"/>
</dbReference>
<dbReference type="FunFam" id="3.40.50.300:FF:000808">
    <property type="entry name" value="Small GTP-binding protein, putative"/>
    <property type="match status" value="1"/>
</dbReference>
<dbReference type="NCBIfam" id="TIGR00231">
    <property type="entry name" value="small_GTP"/>
    <property type="match status" value="1"/>
</dbReference>
<dbReference type="SMART" id="SM00175">
    <property type="entry name" value="RAB"/>
    <property type="match status" value="1"/>
</dbReference>
<dbReference type="InterPro" id="IPR005225">
    <property type="entry name" value="Small_GTP-bd"/>
</dbReference>
<dbReference type="PRINTS" id="PR00449">
    <property type="entry name" value="RASTRNSFRMNG"/>
</dbReference>
<dbReference type="GO" id="GO:0005525">
    <property type="term" value="F:GTP binding"/>
    <property type="evidence" value="ECO:0007669"/>
    <property type="project" value="InterPro"/>
</dbReference>
<evidence type="ECO:0000313" key="3">
    <source>
        <dbReference type="EMBL" id="BAJ21290.1"/>
    </source>
</evidence>
<name>E1CB00_TETTH</name>
<reference evidence="3" key="1">
    <citation type="journal article" date="2010" name="J. Eukaryot. Microbiol.">
        <title>Marked amplification and diversification of products of ras genes from rat brain, Rab GTPases, in the ciliates Tetrahymena thermophila and Paramecium tetraurelia.</title>
        <authorList>
            <person name="Saito-Nakano Y."/>
            <person name="Nakahara T."/>
            <person name="Nakano K."/>
            <person name="Nozaki T."/>
            <person name="Numata O."/>
        </authorList>
    </citation>
    <scope>NUCLEOTIDE SEQUENCE</scope>
</reference>
<feature type="region of interest" description="Disordered" evidence="2">
    <location>
        <begin position="1"/>
        <end position="27"/>
    </location>
</feature>
<dbReference type="PROSITE" id="PS51417">
    <property type="entry name" value="ARF"/>
    <property type="match status" value="1"/>
</dbReference>
<sequence length="205" mass="22870">MGNVCGGSSQSSSSSKSQRALRLRDEKKPAQQAKVVLLGNIAVGKTAITQRFKQGIFDPAHQATLGAAYIEKNITLQDNSVLSLHIWDTAGDERYRSILSMFYRDSQAAILVYDVTDADSFNSLQLWINELEDKAKTEGMIIALVGNKIDSPYEMVKVSTQKAEQFAREKNFLFTECSAKTGEGIDRIFNMIVEELIKKKKSEHN</sequence>
<evidence type="ECO:0000256" key="2">
    <source>
        <dbReference type="SAM" id="MobiDB-lite"/>
    </source>
</evidence>
<protein>
    <submittedName>
        <fullName evidence="3">Rab-family small GTPase Rab21C</fullName>
    </submittedName>
</protein>
<evidence type="ECO:0000256" key="1">
    <source>
        <dbReference type="ARBA" id="ARBA00022741"/>
    </source>
</evidence>
<dbReference type="GO" id="GO:0003924">
    <property type="term" value="F:GTPase activity"/>
    <property type="evidence" value="ECO:0007669"/>
    <property type="project" value="InterPro"/>
</dbReference>
<organism evidence="3">
    <name type="scientific">Tetrahymena thermophila</name>
    <dbReference type="NCBI Taxonomy" id="5911"/>
    <lineage>
        <taxon>Eukaryota</taxon>
        <taxon>Sar</taxon>
        <taxon>Alveolata</taxon>
        <taxon>Ciliophora</taxon>
        <taxon>Intramacronucleata</taxon>
        <taxon>Oligohymenophorea</taxon>
        <taxon>Hymenostomatida</taxon>
        <taxon>Tetrahymenina</taxon>
        <taxon>Tetrahymenidae</taxon>
        <taxon>Tetrahymena</taxon>
    </lineage>
</organism>
<dbReference type="OMA" id="KMEEWAN"/>
<dbReference type="SMART" id="SM00173">
    <property type="entry name" value="RAS"/>
    <property type="match status" value="1"/>
</dbReference>
<dbReference type="InterPro" id="IPR027417">
    <property type="entry name" value="P-loop_NTPase"/>
</dbReference>
<feature type="compositionally biased region" description="Low complexity" evidence="2">
    <location>
        <begin position="8"/>
        <end position="18"/>
    </location>
</feature>
<dbReference type="SMART" id="SM00177">
    <property type="entry name" value="ARF"/>
    <property type="match status" value="1"/>
</dbReference>
<dbReference type="SUPFAM" id="SSF52540">
    <property type="entry name" value="P-loop containing nucleoside triphosphate hydrolases"/>
    <property type="match status" value="1"/>
</dbReference>
<keyword evidence="1" id="KW-0547">Nucleotide-binding</keyword>
<dbReference type="PANTHER" id="PTHR47978">
    <property type="match status" value="1"/>
</dbReference>
<dbReference type="Pfam" id="PF00071">
    <property type="entry name" value="Ras"/>
    <property type="match status" value="1"/>
</dbReference>
<gene>
    <name evidence="3" type="primary">RAB21C</name>
</gene>
<dbReference type="CDD" id="cd00154">
    <property type="entry name" value="Rab"/>
    <property type="match status" value="1"/>
</dbReference>
<dbReference type="InterPro" id="IPR001806">
    <property type="entry name" value="Small_GTPase"/>
</dbReference>